<feature type="compositionally biased region" description="Basic residues" evidence="1">
    <location>
        <begin position="140"/>
        <end position="153"/>
    </location>
</feature>
<dbReference type="SUPFAM" id="SSF63411">
    <property type="entry name" value="LuxS/MPP-like metallohydrolase"/>
    <property type="match status" value="1"/>
</dbReference>
<dbReference type="PATRIC" id="fig|1254432.3.peg.9106"/>
<protein>
    <recommendedName>
        <fullName evidence="2">Peptidase M16 C-terminal domain-containing protein</fullName>
    </recommendedName>
</protein>
<evidence type="ECO:0000313" key="3">
    <source>
        <dbReference type="EMBL" id="AGP40204.1"/>
    </source>
</evidence>
<dbReference type="KEGG" id="scu:SCE1572_40295"/>
<dbReference type="HOGENOM" id="CLU_1524180_0_0_7"/>
<evidence type="ECO:0000313" key="4">
    <source>
        <dbReference type="Proteomes" id="UP000014803"/>
    </source>
</evidence>
<reference evidence="3 4" key="1">
    <citation type="journal article" date="2013" name="Sci. Rep.">
        <title>Extraordinary expansion of a Sorangium cellulosum genome from an alkaline milieu.</title>
        <authorList>
            <person name="Han K."/>
            <person name="Li Z.F."/>
            <person name="Peng R."/>
            <person name="Zhu L.P."/>
            <person name="Zhou T."/>
            <person name="Wang L.G."/>
            <person name="Li S.G."/>
            <person name="Zhang X.B."/>
            <person name="Hu W."/>
            <person name="Wu Z.H."/>
            <person name="Qin N."/>
            <person name="Li Y.Z."/>
        </authorList>
    </citation>
    <scope>NUCLEOTIDE SEQUENCE [LARGE SCALE GENOMIC DNA]</scope>
    <source>
        <strain evidence="3 4">So0157-2</strain>
    </source>
</reference>
<name>S4Y5W2_SORCE</name>
<dbReference type="Gene3D" id="3.30.830.10">
    <property type="entry name" value="Metalloenzyme, LuxS/M16 peptidase-like"/>
    <property type="match status" value="1"/>
</dbReference>
<accession>S4Y5W2</accession>
<dbReference type="GO" id="GO:0046872">
    <property type="term" value="F:metal ion binding"/>
    <property type="evidence" value="ECO:0007669"/>
    <property type="project" value="InterPro"/>
</dbReference>
<feature type="compositionally biased region" description="Low complexity" evidence="1">
    <location>
        <begin position="154"/>
        <end position="165"/>
    </location>
</feature>
<feature type="region of interest" description="Disordered" evidence="1">
    <location>
        <begin position="140"/>
        <end position="176"/>
    </location>
</feature>
<dbReference type="InterPro" id="IPR011249">
    <property type="entry name" value="Metalloenz_LuxS/M16"/>
</dbReference>
<sequence>MAGDFDPQKARDTIERYFGGIPGRPVPAATAPPPVKLSGVVRQTIEDDVNLPKVVMAWHSPARFAPGDAELDLLATALEQGKASRLYKALVAPPKPAPEGSGPPHLHGNGCAAAPDAGPGPLGSAAPWLLAAALAAVRWRRPRRSPATRRARAPRGAQGREGAAGSDPRRCPPRAA</sequence>
<dbReference type="EMBL" id="CP003969">
    <property type="protein sequence ID" value="AGP40204.1"/>
    <property type="molecule type" value="Genomic_DNA"/>
</dbReference>
<proteinExistence type="predicted"/>
<organism evidence="3 4">
    <name type="scientific">Sorangium cellulosum So0157-2</name>
    <dbReference type="NCBI Taxonomy" id="1254432"/>
    <lineage>
        <taxon>Bacteria</taxon>
        <taxon>Pseudomonadati</taxon>
        <taxon>Myxococcota</taxon>
        <taxon>Polyangia</taxon>
        <taxon>Polyangiales</taxon>
        <taxon>Polyangiaceae</taxon>
        <taxon>Sorangium</taxon>
    </lineage>
</organism>
<gene>
    <name evidence="3" type="ORF">SCE1572_40295</name>
</gene>
<dbReference type="STRING" id="1254432.SCE1572_40295"/>
<feature type="domain" description="Peptidase M16 C-terminal" evidence="2">
    <location>
        <begin position="2"/>
        <end position="91"/>
    </location>
</feature>
<dbReference type="InterPro" id="IPR007863">
    <property type="entry name" value="Peptidase_M16_C"/>
</dbReference>
<dbReference type="RefSeq" id="WP_020739933.1">
    <property type="nucleotide sequence ID" value="NC_021658.1"/>
</dbReference>
<feature type="region of interest" description="Disordered" evidence="1">
    <location>
        <begin position="92"/>
        <end position="114"/>
    </location>
</feature>
<evidence type="ECO:0000256" key="1">
    <source>
        <dbReference type="SAM" id="MobiDB-lite"/>
    </source>
</evidence>
<dbReference type="eggNOG" id="COG0612">
    <property type="taxonomic scope" value="Bacteria"/>
</dbReference>
<evidence type="ECO:0000259" key="2">
    <source>
        <dbReference type="Pfam" id="PF05193"/>
    </source>
</evidence>
<dbReference type="Pfam" id="PF05193">
    <property type="entry name" value="Peptidase_M16_C"/>
    <property type="match status" value="1"/>
</dbReference>
<dbReference type="AlphaFoldDB" id="S4Y5W2"/>
<dbReference type="Proteomes" id="UP000014803">
    <property type="component" value="Chromosome"/>
</dbReference>